<evidence type="ECO:0000256" key="1">
    <source>
        <dbReference type="SAM" id="Phobius"/>
    </source>
</evidence>
<feature type="transmembrane region" description="Helical" evidence="1">
    <location>
        <begin position="97"/>
        <end position="117"/>
    </location>
</feature>
<protein>
    <submittedName>
        <fullName evidence="2">Uncharacterized protein</fullName>
    </submittedName>
</protein>
<name>A0A919NCU6_9ACTN</name>
<proteinExistence type="predicted"/>
<feature type="transmembrane region" description="Helical" evidence="1">
    <location>
        <begin position="129"/>
        <end position="153"/>
    </location>
</feature>
<sequence>MSIEIVPATGSPWRDIYPVPKDVALQNGPWCPMDLKAGLIPQDQGWVCASCGACWDQHGRHGRWLQASTVLIVDGHLVEQKEPDAEAERLRWLDRRLATAVGVGAVCGAGYSAGRLMRPYADQVPGDLLLLLSGLLAAAGGVVVAVVLLLRWLDARRWAEMLDPAEVPEACDGD</sequence>
<gene>
    <name evidence="2" type="ORF">Asi03nite_64150</name>
</gene>
<accession>A0A919NCU6</accession>
<dbReference type="Proteomes" id="UP000629619">
    <property type="component" value="Unassembled WGS sequence"/>
</dbReference>
<keyword evidence="1" id="KW-0812">Transmembrane</keyword>
<dbReference type="EMBL" id="BOMW01000069">
    <property type="protein sequence ID" value="GIF08877.1"/>
    <property type="molecule type" value="Genomic_DNA"/>
</dbReference>
<keyword evidence="3" id="KW-1185">Reference proteome</keyword>
<dbReference type="RefSeq" id="WP_203684216.1">
    <property type="nucleotide sequence ID" value="NZ_BOMW01000069.1"/>
</dbReference>
<dbReference type="AlphaFoldDB" id="A0A919NCU6"/>
<comment type="caution">
    <text evidence="2">The sequence shown here is derived from an EMBL/GenBank/DDBJ whole genome shotgun (WGS) entry which is preliminary data.</text>
</comment>
<keyword evidence="1" id="KW-1133">Transmembrane helix</keyword>
<evidence type="ECO:0000313" key="3">
    <source>
        <dbReference type="Proteomes" id="UP000629619"/>
    </source>
</evidence>
<reference evidence="2" key="1">
    <citation type="submission" date="2021-01" db="EMBL/GenBank/DDBJ databases">
        <title>Whole genome shotgun sequence of Actinoplanes siamensis NBRC 109076.</title>
        <authorList>
            <person name="Komaki H."/>
            <person name="Tamura T."/>
        </authorList>
    </citation>
    <scope>NUCLEOTIDE SEQUENCE</scope>
    <source>
        <strain evidence="2">NBRC 109076</strain>
    </source>
</reference>
<evidence type="ECO:0000313" key="2">
    <source>
        <dbReference type="EMBL" id="GIF08877.1"/>
    </source>
</evidence>
<organism evidence="2 3">
    <name type="scientific">Actinoplanes siamensis</name>
    <dbReference type="NCBI Taxonomy" id="1223317"/>
    <lineage>
        <taxon>Bacteria</taxon>
        <taxon>Bacillati</taxon>
        <taxon>Actinomycetota</taxon>
        <taxon>Actinomycetes</taxon>
        <taxon>Micromonosporales</taxon>
        <taxon>Micromonosporaceae</taxon>
        <taxon>Actinoplanes</taxon>
    </lineage>
</organism>
<keyword evidence="1" id="KW-0472">Membrane</keyword>